<feature type="transmembrane region" description="Helical" evidence="7">
    <location>
        <begin position="182"/>
        <end position="202"/>
    </location>
</feature>
<reference evidence="9" key="1">
    <citation type="submission" date="2023-10" db="EMBL/GenBank/DDBJ databases">
        <authorList>
            <person name="Hackl T."/>
        </authorList>
    </citation>
    <scope>NUCLEOTIDE SEQUENCE</scope>
</reference>
<feature type="transmembrane region" description="Helical" evidence="7">
    <location>
        <begin position="252"/>
        <end position="272"/>
    </location>
</feature>
<evidence type="ECO:0000256" key="6">
    <source>
        <dbReference type="SAM" id="MobiDB-lite"/>
    </source>
</evidence>
<sequence>MDPAFAGLPPDDDKGVGLVVTAWALGAAGTILLSMRMYTRAFIVRKIGRDDWTMVLSVILALITNIVVTLMVHYGVGRHTVFLTEEQRVRAVFYIWLSVPFSPGSAAVGKISIAFLLMRLMNRDRRREAFLWTLIALLIIVNMLLIIITFAECRPVTFLWDRVGTVAHGTCWSPTVQQDYGYFQGAFSAFSDLVLALFPITILWNLQLPFRSKLVIGFLMSLGVVATVAAAVKTVELNNLATMDFTWDAVELVYWFLAENWIIIICACVPTIKPLIVTNWENFTRVASYVFGKSLASTIDTKDDQPSQFTGNSNQQYSYSLESYQPLRGTSRGTDRDSLRLLQHGQQDRDAGQHGSNPAVPGIMKTTEISVV</sequence>
<dbReference type="InterPro" id="IPR049326">
    <property type="entry name" value="Rhodopsin_dom_fungi"/>
</dbReference>
<dbReference type="GO" id="GO:0016020">
    <property type="term" value="C:membrane"/>
    <property type="evidence" value="ECO:0007669"/>
    <property type="project" value="UniProtKB-SubCell"/>
</dbReference>
<dbReference type="Pfam" id="PF20684">
    <property type="entry name" value="Fung_rhodopsin"/>
    <property type="match status" value="1"/>
</dbReference>
<keyword evidence="4 7" id="KW-0472">Membrane</keyword>
<dbReference type="PANTHER" id="PTHR33048">
    <property type="entry name" value="PTH11-LIKE INTEGRAL MEMBRANE PROTEIN (AFU_ORTHOLOGUE AFUA_5G11245)"/>
    <property type="match status" value="1"/>
</dbReference>
<evidence type="ECO:0000313" key="9">
    <source>
        <dbReference type="EMBL" id="CAJ2500227.1"/>
    </source>
</evidence>
<comment type="similarity">
    <text evidence="5">Belongs to the SAT4 family.</text>
</comment>
<dbReference type="EMBL" id="CAUWAG010000003">
    <property type="protein sequence ID" value="CAJ2500227.1"/>
    <property type="molecule type" value="Genomic_DNA"/>
</dbReference>
<keyword evidence="3 7" id="KW-1133">Transmembrane helix</keyword>
<accession>A0AAI8V8V5</accession>
<keyword evidence="10" id="KW-1185">Reference proteome</keyword>
<feature type="transmembrane region" description="Helical" evidence="7">
    <location>
        <begin position="94"/>
        <end position="117"/>
    </location>
</feature>
<evidence type="ECO:0000256" key="2">
    <source>
        <dbReference type="ARBA" id="ARBA00022692"/>
    </source>
</evidence>
<dbReference type="PANTHER" id="PTHR33048:SF146">
    <property type="entry name" value="INTEGRAL MEMBRANE PROTEIN"/>
    <property type="match status" value="1"/>
</dbReference>
<dbReference type="Proteomes" id="UP001295740">
    <property type="component" value="Unassembled WGS sequence"/>
</dbReference>
<dbReference type="AlphaFoldDB" id="A0AAI8V8V5"/>
<name>A0AAI8V8V5_9PEZI</name>
<dbReference type="InterPro" id="IPR052337">
    <property type="entry name" value="SAT4-like"/>
</dbReference>
<evidence type="ECO:0000259" key="8">
    <source>
        <dbReference type="Pfam" id="PF20684"/>
    </source>
</evidence>
<feature type="region of interest" description="Disordered" evidence="6">
    <location>
        <begin position="345"/>
        <end position="372"/>
    </location>
</feature>
<feature type="domain" description="Rhodopsin" evidence="8">
    <location>
        <begin position="35"/>
        <end position="277"/>
    </location>
</feature>
<organism evidence="9 10">
    <name type="scientific">Anthostomella pinea</name>
    <dbReference type="NCBI Taxonomy" id="933095"/>
    <lineage>
        <taxon>Eukaryota</taxon>
        <taxon>Fungi</taxon>
        <taxon>Dikarya</taxon>
        <taxon>Ascomycota</taxon>
        <taxon>Pezizomycotina</taxon>
        <taxon>Sordariomycetes</taxon>
        <taxon>Xylariomycetidae</taxon>
        <taxon>Xylariales</taxon>
        <taxon>Xylariaceae</taxon>
        <taxon>Anthostomella</taxon>
    </lineage>
</organism>
<feature type="transmembrane region" description="Helical" evidence="7">
    <location>
        <begin position="15"/>
        <end position="33"/>
    </location>
</feature>
<comment type="caution">
    <text evidence="9">The sequence shown here is derived from an EMBL/GenBank/DDBJ whole genome shotgun (WGS) entry which is preliminary data.</text>
</comment>
<evidence type="ECO:0000313" key="10">
    <source>
        <dbReference type="Proteomes" id="UP001295740"/>
    </source>
</evidence>
<protein>
    <submittedName>
        <fullName evidence="9">Uu.00g030800.m01.CDS01</fullName>
    </submittedName>
</protein>
<gene>
    <name evidence="9" type="ORF">KHLLAP_LOCUS695</name>
</gene>
<feature type="transmembrane region" description="Helical" evidence="7">
    <location>
        <begin position="129"/>
        <end position="151"/>
    </location>
</feature>
<keyword evidence="2 7" id="KW-0812">Transmembrane</keyword>
<comment type="subcellular location">
    <subcellularLocation>
        <location evidence="1">Membrane</location>
        <topology evidence="1">Multi-pass membrane protein</topology>
    </subcellularLocation>
</comment>
<feature type="transmembrane region" description="Helical" evidence="7">
    <location>
        <begin position="54"/>
        <end position="74"/>
    </location>
</feature>
<feature type="transmembrane region" description="Helical" evidence="7">
    <location>
        <begin position="214"/>
        <end position="232"/>
    </location>
</feature>
<evidence type="ECO:0000256" key="4">
    <source>
        <dbReference type="ARBA" id="ARBA00023136"/>
    </source>
</evidence>
<proteinExistence type="inferred from homology"/>
<evidence type="ECO:0000256" key="1">
    <source>
        <dbReference type="ARBA" id="ARBA00004141"/>
    </source>
</evidence>
<evidence type="ECO:0000256" key="7">
    <source>
        <dbReference type="SAM" id="Phobius"/>
    </source>
</evidence>
<evidence type="ECO:0000256" key="5">
    <source>
        <dbReference type="ARBA" id="ARBA00038359"/>
    </source>
</evidence>
<evidence type="ECO:0000256" key="3">
    <source>
        <dbReference type="ARBA" id="ARBA00022989"/>
    </source>
</evidence>